<keyword evidence="7" id="KW-0325">Glycoprotein</keyword>
<dbReference type="PIRSF" id="PIRSF000137">
    <property type="entry name" value="Alcohol_oxidase"/>
    <property type="match status" value="1"/>
</dbReference>
<keyword evidence="5" id="KW-0274">FAD</keyword>
<keyword evidence="3" id="KW-0285">Flavoprotein</keyword>
<protein>
    <recommendedName>
        <fullName evidence="8">Glucose-methanol-choline oxidoreductase N-terminal domain-containing protein</fullName>
    </recommendedName>
</protein>
<evidence type="ECO:0000256" key="6">
    <source>
        <dbReference type="ARBA" id="ARBA00023002"/>
    </source>
</evidence>
<evidence type="ECO:0000256" key="2">
    <source>
        <dbReference type="ARBA" id="ARBA00010790"/>
    </source>
</evidence>
<dbReference type="PROSITE" id="PS00624">
    <property type="entry name" value="GMC_OXRED_2"/>
    <property type="match status" value="1"/>
</dbReference>
<dbReference type="InterPro" id="IPR012132">
    <property type="entry name" value="GMC_OxRdtase"/>
</dbReference>
<dbReference type="Gene3D" id="3.30.560.10">
    <property type="entry name" value="Glucose Oxidase, domain 3"/>
    <property type="match status" value="1"/>
</dbReference>
<evidence type="ECO:0000313" key="9">
    <source>
        <dbReference type="EMBL" id="KAK7449192.1"/>
    </source>
</evidence>
<evidence type="ECO:0000256" key="1">
    <source>
        <dbReference type="ARBA" id="ARBA00001974"/>
    </source>
</evidence>
<dbReference type="SUPFAM" id="SSF54373">
    <property type="entry name" value="FAD-linked reductases, C-terminal domain"/>
    <property type="match status" value="1"/>
</dbReference>
<evidence type="ECO:0000259" key="8">
    <source>
        <dbReference type="PROSITE" id="PS00624"/>
    </source>
</evidence>
<gene>
    <name evidence="9" type="ORF">VKT23_013338</name>
</gene>
<dbReference type="EMBL" id="JBANRG010000036">
    <property type="protein sequence ID" value="KAK7449192.1"/>
    <property type="molecule type" value="Genomic_DNA"/>
</dbReference>
<evidence type="ECO:0000256" key="7">
    <source>
        <dbReference type="ARBA" id="ARBA00023180"/>
    </source>
</evidence>
<evidence type="ECO:0000256" key="4">
    <source>
        <dbReference type="ARBA" id="ARBA00022729"/>
    </source>
</evidence>
<name>A0ABR1J6H5_9AGAR</name>
<dbReference type="PANTHER" id="PTHR11552">
    <property type="entry name" value="GLUCOSE-METHANOL-CHOLINE GMC OXIDOREDUCTASE"/>
    <property type="match status" value="1"/>
</dbReference>
<dbReference type="Gene3D" id="3.50.50.60">
    <property type="entry name" value="FAD/NAD(P)-binding domain"/>
    <property type="match status" value="1"/>
</dbReference>
<evidence type="ECO:0000256" key="3">
    <source>
        <dbReference type="ARBA" id="ARBA00022630"/>
    </source>
</evidence>
<evidence type="ECO:0000313" key="10">
    <source>
        <dbReference type="Proteomes" id="UP001498398"/>
    </source>
</evidence>
<sequence length="624" mass="67716">MDPESFAATQFDVVIAGGGTAGLVLANRLSDPKHSPPLRVGVIDAGHYNPSGDPAIDIPYGASTYTQDPNAFTIGNPKYDWLMKSEPQASLDGNVIWYFRGKVLGGSSALHANAWQRSAKKEYDAWGNVFGNGDGWTWDGLLPYFARSEQWTAPPSGEDALVPSGSTTHHASIASVHGKNGPINISYNTHLSDLDRPLTEAMVNLGFPLNDNPDGGDINYLPRDGIPRSVNPREGKRSYAASAYYTTEVQSRKNLSVITGAVVNRLVWDKSNGKPRATGVEFTSGGKKYVVNVRKEVILSAGSLKSPQILELSGVGNKALLEKLGVPVTLDLPQVGENLMDHPVNISDFKVKDGLETLDTLTLDEKFLAKHKQLYDSKHTGAFTYTPRITGAFPLQELVSSETYQSMREDLNKTLKEMTLTPLQKAQYTELQTWLDEGKLGLITPAMVPRGGMISSMEPNSAYISIIVFQGHGFSRGSAHINSTDPEASPTISPEFLSLKWDLDVQIHASQFVRKWVQTEPAAGLIAELHTPSAEVQEKDEWAKFVKSKLVSMSHPMGTTAMASQSLGGVVDNRLKVYGLDNVRVVDAGVIPMTLGTPIQPAVYAIAEKASDLIAEDLVKTGKL</sequence>
<dbReference type="InterPro" id="IPR007867">
    <property type="entry name" value="GMC_OxRtase_C"/>
</dbReference>
<comment type="caution">
    <text evidence="9">The sequence shown here is derived from an EMBL/GenBank/DDBJ whole genome shotgun (WGS) entry which is preliminary data.</text>
</comment>
<dbReference type="InterPro" id="IPR000172">
    <property type="entry name" value="GMC_OxRdtase_N"/>
</dbReference>
<keyword evidence="4" id="KW-0732">Signal</keyword>
<feature type="domain" description="Glucose-methanol-choline oxidoreductase N-terminal" evidence="8">
    <location>
        <begin position="302"/>
        <end position="316"/>
    </location>
</feature>
<comment type="cofactor">
    <cofactor evidence="1">
        <name>FAD</name>
        <dbReference type="ChEBI" id="CHEBI:57692"/>
    </cofactor>
</comment>
<accession>A0ABR1J6H5</accession>
<proteinExistence type="inferred from homology"/>
<organism evidence="9 10">
    <name type="scientific">Marasmiellus scandens</name>
    <dbReference type="NCBI Taxonomy" id="2682957"/>
    <lineage>
        <taxon>Eukaryota</taxon>
        <taxon>Fungi</taxon>
        <taxon>Dikarya</taxon>
        <taxon>Basidiomycota</taxon>
        <taxon>Agaricomycotina</taxon>
        <taxon>Agaricomycetes</taxon>
        <taxon>Agaricomycetidae</taxon>
        <taxon>Agaricales</taxon>
        <taxon>Marasmiineae</taxon>
        <taxon>Omphalotaceae</taxon>
        <taxon>Marasmiellus</taxon>
    </lineage>
</organism>
<keyword evidence="10" id="KW-1185">Reference proteome</keyword>
<dbReference type="PANTHER" id="PTHR11552:SF201">
    <property type="entry name" value="GLUCOSE-METHANOL-CHOLINE OXIDOREDUCTASE N-TERMINAL DOMAIN-CONTAINING PROTEIN"/>
    <property type="match status" value="1"/>
</dbReference>
<dbReference type="Pfam" id="PF05199">
    <property type="entry name" value="GMC_oxred_C"/>
    <property type="match status" value="1"/>
</dbReference>
<dbReference type="InterPro" id="IPR036188">
    <property type="entry name" value="FAD/NAD-bd_sf"/>
</dbReference>
<comment type="similarity">
    <text evidence="2">Belongs to the GMC oxidoreductase family.</text>
</comment>
<dbReference type="SUPFAM" id="SSF51905">
    <property type="entry name" value="FAD/NAD(P)-binding domain"/>
    <property type="match status" value="1"/>
</dbReference>
<keyword evidence="6" id="KW-0560">Oxidoreductase</keyword>
<evidence type="ECO:0000256" key="5">
    <source>
        <dbReference type="ARBA" id="ARBA00022827"/>
    </source>
</evidence>
<dbReference type="Proteomes" id="UP001498398">
    <property type="component" value="Unassembled WGS sequence"/>
</dbReference>
<reference evidence="9 10" key="1">
    <citation type="submission" date="2024-01" db="EMBL/GenBank/DDBJ databases">
        <title>A draft genome for the cacao thread blight pathogen Marasmiellus scandens.</title>
        <authorList>
            <person name="Baruah I.K."/>
            <person name="Leung J."/>
            <person name="Bukari Y."/>
            <person name="Amoako-Attah I."/>
            <person name="Meinhardt L.W."/>
            <person name="Bailey B.A."/>
            <person name="Cohen S.P."/>
        </authorList>
    </citation>
    <scope>NUCLEOTIDE SEQUENCE [LARGE SCALE GENOMIC DNA]</scope>
    <source>
        <strain evidence="9 10">GH-19</strain>
    </source>
</reference>
<dbReference type="Pfam" id="PF00732">
    <property type="entry name" value="GMC_oxred_N"/>
    <property type="match status" value="1"/>
</dbReference>